<evidence type="ECO:0000313" key="3">
    <source>
        <dbReference type="EMBL" id="CAJ1966399.1"/>
    </source>
</evidence>
<feature type="region of interest" description="Disordered" evidence="1">
    <location>
        <begin position="1"/>
        <end position="20"/>
    </location>
</feature>
<gene>
    <name evidence="3" type="ORF">CYCCA115_LOCUS21983</name>
</gene>
<evidence type="ECO:0000259" key="2">
    <source>
        <dbReference type="Pfam" id="PF20710"/>
    </source>
</evidence>
<dbReference type="InterPro" id="IPR049227">
    <property type="entry name" value="DUF6824"/>
</dbReference>
<comment type="caution">
    <text evidence="3">The sequence shown here is derived from an EMBL/GenBank/DDBJ whole genome shotgun (WGS) entry which is preliminary data.</text>
</comment>
<accession>A0AAD2PXH6</accession>
<dbReference type="AlphaFoldDB" id="A0AAD2PXH6"/>
<dbReference type="EMBL" id="CAKOGP040002280">
    <property type="protein sequence ID" value="CAJ1966399.1"/>
    <property type="molecule type" value="Genomic_DNA"/>
</dbReference>
<feature type="compositionally biased region" description="Basic and acidic residues" evidence="1">
    <location>
        <begin position="9"/>
        <end position="18"/>
    </location>
</feature>
<dbReference type="Pfam" id="PF20710">
    <property type="entry name" value="DUF6824"/>
    <property type="match status" value="1"/>
</dbReference>
<evidence type="ECO:0000313" key="4">
    <source>
        <dbReference type="Proteomes" id="UP001295423"/>
    </source>
</evidence>
<evidence type="ECO:0000256" key="1">
    <source>
        <dbReference type="SAM" id="MobiDB-lite"/>
    </source>
</evidence>
<name>A0AAD2PXH6_9STRA</name>
<feature type="domain" description="DUF6824" evidence="2">
    <location>
        <begin position="154"/>
        <end position="236"/>
    </location>
</feature>
<reference evidence="3" key="1">
    <citation type="submission" date="2023-08" db="EMBL/GenBank/DDBJ databases">
        <authorList>
            <person name="Audoor S."/>
            <person name="Bilcke G."/>
        </authorList>
    </citation>
    <scope>NUCLEOTIDE SEQUENCE</scope>
</reference>
<protein>
    <recommendedName>
        <fullName evidence="2">DUF6824 domain-containing protein</fullName>
    </recommendedName>
</protein>
<proteinExistence type="predicted"/>
<keyword evidence="4" id="KW-1185">Reference proteome</keyword>
<organism evidence="3 4">
    <name type="scientific">Cylindrotheca closterium</name>
    <dbReference type="NCBI Taxonomy" id="2856"/>
    <lineage>
        <taxon>Eukaryota</taxon>
        <taxon>Sar</taxon>
        <taxon>Stramenopiles</taxon>
        <taxon>Ochrophyta</taxon>
        <taxon>Bacillariophyta</taxon>
        <taxon>Bacillariophyceae</taxon>
        <taxon>Bacillariophycidae</taxon>
        <taxon>Bacillariales</taxon>
        <taxon>Bacillariaceae</taxon>
        <taxon>Cylindrotheca</taxon>
    </lineage>
</organism>
<sequence length="242" mass="27239">MPQSSFGKESQDDHHEEEPAPVTLPYEAQLPAHLSYESAAARATGRISLLLSSSPFALLPPAHLSVPPFGLASLLASDTIYQHRGHHVEPPSNIAEKPFVVQKAVVVNQYKADYSREKERRQMRPPVLQVGNYKRFETSIPKDAELVLIPTQQDVVFGRGKGSHDRPGNLRMRAIIRSHKNEYAEARKSKKREIAELVYSEITQDGARFLYQNQEKNAYAIVTLNLALQKLSNTLRCRKSCI</sequence>
<dbReference type="Proteomes" id="UP001295423">
    <property type="component" value="Unassembled WGS sequence"/>
</dbReference>